<comment type="subcellular location">
    <subcellularLocation>
        <location evidence="1">Cell membrane</location>
        <topology evidence="1">Multi-pass membrane protein</topology>
    </subcellularLocation>
</comment>
<comment type="caution">
    <text evidence="9">The sequence shown here is derived from an EMBL/GenBank/DDBJ whole genome shotgun (WGS) entry which is preliminary data.</text>
</comment>
<evidence type="ECO:0000256" key="3">
    <source>
        <dbReference type="ARBA" id="ARBA00022475"/>
    </source>
</evidence>
<evidence type="ECO:0000313" key="10">
    <source>
        <dbReference type="Proteomes" id="UP001054854"/>
    </source>
</evidence>
<proteinExistence type="predicted"/>
<protein>
    <submittedName>
        <fullName evidence="9">L-arabinose ABC transporter permease AraH</fullName>
    </submittedName>
</protein>
<dbReference type="PANTHER" id="PTHR32196:SF21">
    <property type="entry name" value="ABC TRANSPORTER PERMEASE PROTEIN YPHD-RELATED"/>
    <property type="match status" value="1"/>
</dbReference>
<dbReference type="Proteomes" id="UP001054854">
    <property type="component" value="Unassembled WGS sequence"/>
</dbReference>
<dbReference type="RefSeq" id="WP_236255697.1">
    <property type="nucleotide sequence ID" value="NZ_BNEK01000002.1"/>
</dbReference>
<keyword evidence="10" id="KW-1185">Reference proteome</keyword>
<keyword evidence="4" id="KW-0997">Cell inner membrane</keyword>
<keyword evidence="7 8" id="KW-0472">Membrane</keyword>
<feature type="transmembrane region" description="Helical" evidence="8">
    <location>
        <begin position="228"/>
        <end position="248"/>
    </location>
</feature>
<evidence type="ECO:0000256" key="7">
    <source>
        <dbReference type="ARBA" id="ARBA00023136"/>
    </source>
</evidence>
<feature type="transmembrane region" description="Helical" evidence="8">
    <location>
        <begin position="61"/>
        <end position="79"/>
    </location>
</feature>
<dbReference type="PANTHER" id="PTHR32196">
    <property type="entry name" value="ABC TRANSPORTER PERMEASE PROTEIN YPHD-RELATED-RELATED"/>
    <property type="match status" value="1"/>
</dbReference>
<keyword evidence="2" id="KW-0813">Transport</keyword>
<organism evidence="9 10">
    <name type="scientific">Streptomyces hygroscopicus</name>
    <dbReference type="NCBI Taxonomy" id="1912"/>
    <lineage>
        <taxon>Bacteria</taxon>
        <taxon>Bacillati</taxon>
        <taxon>Actinomycetota</taxon>
        <taxon>Actinomycetes</taxon>
        <taxon>Kitasatosporales</taxon>
        <taxon>Streptomycetaceae</taxon>
        <taxon>Streptomyces</taxon>
        <taxon>Streptomyces violaceusniger group</taxon>
    </lineage>
</organism>
<evidence type="ECO:0000256" key="6">
    <source>
        <dbReference type="ARBA" id="ARBA00022989"/>
    </source>
</evidence>
<evidence type="ECO:0000256" key="2">
    <source>
        <dbReference type="ARBA" id="ARBA00022448"/>
    </source>
</evidence>
<dbReference type="Pfam" id="PF02653">
    <property type="entry name" value="BPD_transp_2"/>
    <property type="match status" value="1"/>
</dbReference>
<feature type="transmembrane region" description="Helical" evidence="8">
    <location>
        <begin position="307"/>
        <end position="326"/>
    </location>
</feature>
<dbReference type="InterPro" id="IPR001851">
    <property type="entry name" value="ABC_transp_permease"/>
</dbReference>
<keyword evidence="5 8" id="KW-0812">Transmembrane</keyword>
<dbReference type="EMBL" id="BNEK01000002">
    <property type="protein sequence ID" value="GHJ25836.1"/>
    <property type="molecule type" value="Genomic_DNA"/>
</dbReference>
<accession>A0ABQ3TSC0</accession>
<sequence>MTNQLQSAVEDGPPKADVKERRSRLLSFMTGYYLQVTTAVVIVGLSVFVPDFGNRANLQNIATQASFAGLVACGMTLLITAGLFDLSVAGIIAVVGVVTAKVLPATTIGMALLLAIAVGAFLGLTNGVVVTKLRIPPFISTFGMLNIYLAVAFIATGGQVIPINSYYFQQLGTATVAGVPLVFIAFFVVAAASYFLLYRTYFGRRLRAIGSSEPAARMAGIPVDRVKILAFGLTGLFTAIAAIGLSALLSSSGGTMAKDMELNAIAITVVGGTALRGGRGTLLGTFTAAIFITVIANALNLLDVSSYVQNIVTGLILIAALIVGSVRKDVVRGAG</sequence>
<evidence type="ECO:0000256" key="8">
    <source>
        <dbReference type="SAM" id="Phobius"/>
    </source>
</evidence>
<gene>
    <name evidence="9" type="primary">araH</name>
    <name evidence="9" type="ORF">TPA0910_02690</name>
</gene>
<evidence type="ECO:0000256" key="4">
    <source>
        <dbReference type="ARBA" id="ARBA00022519"/>
    </source>
</evidence>
<reference evidence="9" key="1">
    <citation type="submission" date="2024-05" db="EMBL/GenBank/DDBJ databases">
        <title>Whole genome shotgun sequence of Streptomyces hygroscopicus NBRC 113678.</title>
        <authorList>
            <person name="Komaki H."/>
            <person name="Tamura T."/>
        </authorList>
    </citation>
    <scope>NUCLEOTIDE SEQUENCE</scope>
    <source>
        <strain evidence="9">N11-34</strain>
    </source>
</reference>
<feature type="transmembrane region" description="Helical" evidence="8">
    <location>
        <begin position="145"/>
        <end position="168"/>
    </location>
</feature>
<evidence type="ECO:0000313" key="9">
    <source>
        <dbReference type="EMBL" id="GHJ25836.1"/>
    </source>
</evidence>
<evidence type="ECO:0000256" key="5">
    <source>
        <dbReference type="ARBA" id="ARBA00022692"/>
    </source>
</evidence>
<name>A0ABQ3TSC0_STRHY</name>
<feature type="transmembrane region" description="Helical" evidence="8">
    <location>
        <begin position="282"/>
        <end position="301"/>
    </location>
</feature>
<feature type="transmembrane region" description="Helical" evidence="8">
    <location>
        <begin position="110"/>
        <end position="133"/>
    </location>
</feature>
<feature type="transmembrane region" description="Helical" evidence="8">
    <location>
        <begin position="174"/>
        <end position="197"/>
    </location>
</feature>
<evidence type="ECO:0000256" key="1">
    <source>
        <dbReference type="ARBA" id="ARBA00004651"/>
    </source>
</evidence>
<feature type="transmembrane region" description="Helical" evidence="8">
    <location>
        <begin position="25"/>
        <end position="49"/>
    </location>
</feature>
<dbReference type="CDD" id="cd06579">
    <property type="entry name" value="TM_PBP1_transp_AraH_like"/>
    <property type="match status" value="1"/>
</dbReference>
<feature type="transmembrane region" description="Helical" evidence="8">
    <location>
        <begin position="86"/>
        <end position="104"/>
    </location>
</feature>
<keyword evidence="6 8" id="KW-1133">Transmembrane helix</keyword>
<keyword evidence="3" id="KW-1003">Cell membrane</keyword>